<dbReference type="Proteomes" id="UP000054621">
    <property type="component" value="Unassembled WGS sequence"/>
</dbReference>
<dbReference type="eggNOG" id="COG0654">
    <property type="taxonomic scope" value="Bacteria"/>
</dbReference>
<dbReference type="Pfam" id="PF01494">
    <property type="entry name" value="FAD_binding_3"/>
    <property type="match status" value="1"/>
</dbReference>
<dbReference type="STRING" id="28087.Lsai_1600"/>
<keyword evidence="5" id="KW-0521">NADP</keyword>
<dbReference type="AlphaFoldDB" id="A0A0W0YN62"/>
<dbReference type="RefSeq" id="WP_027272157.1">
    <property type="nucleotide sequence ID" value="NZ_CAAAJE010000032.1"/>
</dbReference>
<dbReference type="PANTHER" id="PTHR46028:SF2">
    <property type="entry name" value="KYNURENINE 3-MONOOXYGENASE"/>
    <property type="match status" value="1"/>
</dbReference>
<evidence type="ECO:0000256" key="4">
    <source>
        <dbReference type="ARBA" id="ARBA00022827"/>
    </source>
</evidence>
<comment type="caution">
    <text evidence="10">The sequence shown here is derived from an EMBL/GenBank/DDBJ whole genome shotgun (WGS) entry which is preliminary data.</text>
</comment>
<dbReference type="GO" id="GO:0071949">
    <property type="term" value="F:FAD binding"/>
    <property type="evidence" value="ECO:0007669"/>
    <property type="project" value="InterPro"/>
</dbReference>
<proteinExistence type="predicted"/>
<dbReference type="Gene3D" id="3.50.50.60">
    <property type="entry name" value="FAD/NAD(P)-binding domain"/>
    <property type="match status" value="1"/>
</dbReference>
<dbReference type="PANTHER" id="PTHR46028">
    <property type="entry name" value="KYNURENINE 3-MONOOXYGENASE"/>
    <property type="match status" value="1"/>
</dbReference>
<evidence type="ECO:0000256" key="1">
    <source>
        <dbReference type="ARBA" id="ARBA00001974"/>
    </source>
</evidence>
<dbReference type="OrthoDB" id="9782160at2"/>
<name>A0A0W0YN62_9GAMM</name>
<evidence type="ECO:0000256" key="3">
    <source>
        <dbReference type="ARBA" id="ARBA00022642"/>
    </source>
</evidence>
<dbReference type="InterPro" id="IPR002938">
    <property type="entry name" value="FAD-bd"/>
</dbReference>
<comment type="catalytic activity">
    <reaction evidence="8">
        <text>L-kynurenine + NADPH + O2 + H(+) = 3-hydroxy-L-kynurenine + NADP(+) + H2O</text>
        <dbReference type="Rhea" id="RHEA:20545"/>
        <dbReference type="ChEBI" id="CHEBI:15377"/>
        <dbReference type="ChEBI" id="CHEBI:15378"/>
        <dbReference type="ChEBI" id="CHEBI:15379"/>
        <dbReference type="ChEBI" id="CHEBI:57783"/>
        <dbReference type="ChEBI" id="CHEBI:57959"/>
        <dbReference type="ChEBI" id="CHEBI:58125"/>
        <dbReference type="ChEBI" id="CHEBI:58349"/>
        <dbReference type="EC" id="1.14.13.9"/>
    </reaction>
</comment>
<feature type="domain" description="FAD-binding" evidence="9">
    <location>
        <begin position="3"/>
        <end position="323"/>
    </location>
</feature>
<keyword evidence="6" id="KW-0560">Oxidoreductase</keyword>
<dbReference type="InterPro" id="IPR036188">
    <property type="entry name" value="FAD/NAD-bd_sf"/>
</dbReference>
<evidence type="ECO:0000259" key="9">
    <source>
        <dbReference type="Pfam" id="PF01494"/>
    </source>
</evidence>
<reference evidence="10 11" key="1">
    <citation type="submission" date="2015-11" db="EMBL/GenBank/DDBJ databases">
        <title>Genomic analysis of 38 Legionella species identifies large and diverse effector repertoires.</title>
        <authorList>
            <person name="Burstein D."/>
            <person name="Amaro F."/>
            <person name="Zusman T."/>
            <person name="Lifshitz Z."/>
            <person name="Cohen O."/>
            <person name="Gilbert J.A."/>
            <person name="Pupko T."/>
            <person name="Shuman H.A."/>
            <person name="Segal G."/>
        </authorList>
    </citation>
    <scope>NUCLEOTIDE SEQUENCE [LARGE SCALE GENOMIC DNA]</scope>
    <source>
        <strain evidence="10 11">Mt.St.Helens-4</strain>
    </source>
</reference>
<keyword evidence="4" id="KW-0274">FAD</keyword>
<evidence type="ECO:0000256" key="2">
    <source>
        <dbReference type="ARBA" id="ARBA00022630"/>
    </source>
</evidence>
<evidence type="ECO:0000256" key="7">
    <source>
        <dbReference type="ARBA" id="ARBA00023033"/>
    </source>
</evidence>
<evidence type="ECO:0000256" key="8">
    <source>
        <dbReference type="ARBA" id="ARBA00047818"/>
    </source>
</evidence>
<keyword evidence="7 10" id="KW-0503">Monooxygenase</keyword>
<dbReference type="EMBL" id="LNYV01000015">
    <property type="protein sequence ID" value="KTD58078.1"/>
    <property type="molecule type" value="Genomic_DNA"/>
</dbReference>
<protein>
    <submittedName>
        <fullName evidence="10">Kynurenine 3-monooxygenase</fullName>
    </submittedName>
</protein>
<accession>A0A0W0YN62</accession>
<dbReference type="PATRIC" id="fig|28087.4.peg.1715"/>
<dbReference type="GO" id="GO:0004502">
    <property type="term" value="F:kynurenine 3-monooxygenase activity"/>
    <property type="evidence" value="ECO:0007669"/>
    <property type="project" value="UniProtKB-EC"/>
</dbReference>
<keyword evidence="3" id="KW-0662">Pyridine nucleotide biosynthesis</keyword>
<dbReference type="GO" id="GO:0019363">
    <property type="term" value="P:pyridine nucleotide biosynthetic process"/>
    <property type="evidence" value="ECO:0007669"/>
    <property type="project" value="UniProtKB-KW"/>
</dbReference>
<evidence type="ECO:0000256" key="6">
    <source>
        <dbReference type="ARBA" id="ARBA00023002"/>
    </source>
</evidence>
<comment type="cofactor">
    <cofactor evidence="1">
        <name>FAD</name>
        <dbReference type="ChEBI" id="CHEBI:57692"/>
    </cofactor>
</comment>
<dbReference type="FunFam" id="3.50.50.60:FF:000185">
    <property type="entry name" value="Kynurenine 3-monooxygenase"/>
    <property type="match status" value="1"/>
</dbReference>
<evidence type="ECO:0000256" key="5">
    <source>
        <dbReference type="ARBA" id="ARBA00022857"/>
    </source>
</evidence>
<dbReference type="PRINTS" id="PR00420">
    <property type="entry name" value="RNGMNOXGNASE"/>
</dbReference>
<evidence type="ECO:0000313" key="10">
    <source>
        <dbReference type="EMBL" id="KTD58078.1"/>
    </source>
</evidence>
<dbReference type="GO" id="GO:0070189">
    <property type="term" value="P:kynurenine metabolic process"/>
    <property type="evidence" value="ECO:0007669"/>
    <property type="project" value="TreeGrafter"/>
</dbReference>
<sequence>MREVTIIGSGLAGTLLALYLAKRGYKLEIFDSRPDPRSIKMDDGRSINLALSCRGITGLAGVGIQSKVEQLMVPMHARAIHELNGEIKFQYFGRHQDEYINAIQRNELNKLLLNEAEKFSAVHFHFNTKLTEVDVERKIAIFELKNNTILKQSYSCLIGADGANSCVREQLKAKGLIKASRAFLPYGYKELSIGEPRQTHLIHEHLHLWPRDAFLLLGNPNLNQSITGSLFLPCEGKNSFAELDSELKIKAFFKKSFPDAFPEMPQLLEEFTRHPTGNMSTIKCDPWYYQDQCLLIGDAAHGVVPFFGQGMNSAFEDCRILNELLDQYKDDWTKVMPAFYQSRKVNTDAVAQMSMDNFHEIQTDIRDKRFNLKKQLEQELMHRYPRLYVSKHVLVMFTNTPYAEAQAHGELQMQFLNSICDNVERIEDINWNQVENKLKQYDKKLTNMS</sequence>
<dbReference type="SUPFAM" id="SSF51905">
    <property type="entry name" value="FAD/NAD(P)-binding domain"/>
    <property type="match status" value="1"/>
</dbReference>
<gene>
    <name evidence="10" type="ORF">Lsai_1600</name>
</gene>
<evidence type="ECO:0000313" key="11">
    <source>
        <dbReference type="Proteomes" id="UP000054621"/>
    </source>
</evidence>
<organism evidence="10 11">
    <name type="scientific">Legionella sainthelensi</name>
    <dbReference type="NCBI Taxonomy" id="28087"/>
    <lineage>
        <taxon>Bacteria</taxon>
        <taxon>Pseudomonadati</taxon>
        <taxon>Pseudomonadota</taxon>
        <taxon>Gammaproteobacteria</taxon>
        <taxon>Legionellales</taxon>
        <taxon>Legionellaceae</taxon>
        <taxon>Legionella</taxon>
    </lineage>
</organism>
<keyword evidence="2" id="KW-0285">Flavoprotein</keyword>